<evidence type="ECO:0008006" key="3">
    <source>
        <dbReference type="Google" id="ProtNLM"/>
    </source>
</evidence>
<organism evidence="1 2">
    <name type="scientific">Saitozyma podzolica</name>
    <dbReference type="NCBI Taxonomy" id="1890683"/>
    <lineage>
        <taxon>Eukaryota</taxon>
        <taxon>Fungi</taxon>
        <taxon>Dikarya</taxon>
        <taxon>Basidiomycota</taxon>
        <taxon>Agaricomycotina</taxon>
        <taxon>Tremellomycetes</taxon>
        <taxon>Tremellales</taxon>
        <taxon>Trimorphomycetaceae</taxon>
        <taxon>Saitozyma</taxon>
    </lineage>
</organism>
<comment type="caution">
    <text evidence="1">The sequence shown here is derived from an EMBL/GenBank/DDBJ whole genome shotgun (WGS) entry which is preliminary data.</text>
</comment>
<dbReference type="OrthoDB" id="2563370at2759"/>
<name>A0A427YM51_9TREE</name>
<gene>
    <name evidence="1" type="ORF">EHS25_008544</name>
</gene>
<dbReference type="EMBL" id="RSCD01000006">
    <property type="protein sequence ID" value="RSH92129.1"/>
    <property type="molecule type" value="Genomic_DNA"/>
</dbReference>
<dbReference type="Proteomes" id="UP000279259">
    <property type="component" value="Unassembled WGS sequence"/>
</dbReference>
<sequence length="371" mass="42263">MPDKSDGIGRAAPTLPLDVLVLILSNVPKSDTATLSAFLRSSNQCYSAAAPLLYRHVRFGSPTNHHPFVDMQQSTIKSRQASTVFRPGQGRPPPKLPSTRKKDLLKFVRTLSIEMHSDWWCDGLPEQSFPNLHTLRLDFSREIPNLIHTSDQLQSCVTFRTVSPKRLVLRRLQPWPGLSPPFAPYADLIQRTTDDLAFVFENSPPLRRSNYQVFLRDLLFPLPKCPAEWVAIIFCTKSPHIRYPQNRFLPSSQSLRGFDSSCELWRDLAGNIIFAFAKWVTAEPRHLVMVNTGSFSTTQMASTDTTEEAVQAAVEQQLKDGILNNTSGDGLKRKEVEERLKMVEFMTMKKYLEETDWAGVFDENEVKPWFH</sequence>
<evidence type="ECO:0000313" key="1">
    <source>
        <dbReference type="EMBL" id="RSH92129.1"/>
    </source>
</evidence>
<accession>A0A427YM51</accession>
<protein>
    <recommendedName>
        <fullName evidence="3">F-box domain-containing protein</fullName>
    </recommendedName>
</protein>
<reference evidence="1 2" key="1">
    <citation type="submission" date="2018-11" db="EMBL/GenBank/DDBJ databases">
        <title>Genome sequence of Saitozyma podzolica DSM 27192.</title>
        <authorList>
            <person name="Aliyu H."/>
            <person name="Gorte O."/>
            <person name="Ochsenreither K."/>
        </authorList>
    </citation>
    <scope>NUCLEOTIDE SEQUENCE [LARGE SCALE GENOMIC DNA]</scope>
    <source>
        <strain evidence="1 2">DSM 27192</strain>
    </source>
</reference>
<evidence type="ECO:0000313" key="2">
    <source>
        <dbReference type="Proteomes" id="UP000279259"/>
    </source>
</evidence>
<dbReference type="AlphaFoldDB" id="A0A427YM51"/>
<keyword evidence="2" id="KW-1185">Reference proteome</keyword>
<proteinExistence type="predicted"/>